<sequence length="247" mass="25546">MRLTHLLAGPLAGAALLALSLAPGQAHDLWLTPAPGGVALHLGHVHEPTLPTPDKLVHLSALSARGSTALAAKAEAGAPILTAALAGPGDVLVSAAYDSGFWVRTRAGEWRNADRRAVPEAERSQWSMKFAKVVLGPEAPWDRVLGQTLEIVPLEAPTRAAAALRVRVLFEGRPVAGAEIAVTSGEAAEATRVTADAEGVAQVPLAQAGQQILAVGHRVKPSRTPALADADSYTASLAFTTAESRTN</sequence>
<dbReference type="EMBL" id="VZZK01000022">
    <property type="protein sequence ID" value="KAB1077294.1"/>
    <property type="molecule type" value="Genomic_DNA"/>
</dbReference>
<evidence type="ECO:0000313" key="3">
    <source>
        <dbReference type="Proteomes" id="UP000474159"/>
    </source>
</evidence>
<dbReference type="RefSeq" id="WP_151001876.1">
    <property type="nucleotide sequence ID" value="NZ_VZZK01000022.1"/>
</dbReference>
<dbReference type="InterPro" id="IPR019613">
    <property type="entry name" value="DUF4198"/>
</dbReference>
<keyword evidence="1" id="KW-0732">Signal</keyword>
<organism evidence="2 3">
    <name type="scientific">Methylobacterium soli</name>
    <dbReference type="NCBI Taxonomy" id="553447"/>
    <lineage>
        <taxon>Bacteria</taxon>
        <taxon>Pseudomonadati</taxon>
        <taxon>Pseudomonadota</taxon>
        <taxon>Alphaproteobacteria</taxon>
        <taxon>Hyphomicrobiales</taxon>
        <taxon>Methylobacteriaceae</taxon>
        <taxon>Methylobacterium</taxon>
    </lineage>
</organism>
<protein>
    <submittedName>
        <fullName evidence="2">DUF4198 domain-containing protein</fullName>
    </submittedName>
</protein>
<gene>
    <name evidence="2" type="ORF">F6X53_19605</name>
</gene>
<reference evidence="2 3" key="1">
    <citation type="submission" date="2019-09" db="EMBL/GenBank/DDBJ databases">
        <title>YIM 48816 draft genome.</title>
        <authorList>
            <person name="Jiang L."/>
        </authorList>
    </citation>
    <scope>NUCLEOTIDE SEQUENCE [LARGE SCALE GENOMIC DNA]</scope>
    <source>
        <strain evidence="2 3">YIM 48816</strain>
    </source>
</reference>
<comment type="caution">
    <text evidence="2">The sequence shown here is derived from an EMBL/GenBank/DDBJ whole genome shotgun (WGS) entry which is preliminary data.</text>
</comment>
<keyword evidence="3" id="KW-1185">Reference proteome</keyword>
<proteinExistence type="predicted"/>
<dbReference type="Pfam" id="PF10670">
    <property type="entry name" value="DUF4198"/>
    <property type="match status" value="1"/>
</dbReference>
<evidence type="ECO:0000256" key="1">
    <source>
        <dbReference type="SAM" id="SignalP"/>
    </source>
</evidence>
<dbReference type="Proteomes" id="UP000474159">
    <property type="component" value="Unassembled WGS sequence"/>
</dbReference>
<feature type="chain" id="PRO_5027069204" evidence="1">
    <location>
        <begin position="27"/>
        <end position="247"/>
    </location>
</feature>
<name>A0A6L3SYJ2_9HYPH</name>
<dbReference type="OrthoDB" id="8205113at2"/>
<accession>A0A6L3SYJ2</accession>
<evidence type="ECO:0000313" key="2">
    <source>
        <dbReference type="EMBL" id="KAB1077294.1"/>
    </source>
</evidence>
<dbReference type="AlphaFoldDB" id="A0A6L3SYJ2"/>
<feature type="signal peptide" evidence="1">
    <location>
        <begin position="1"/>
        <end position="26"/>
    </location>
</feature>